<gene>
    <name evidence="2" type="ORF">HPB48_008056</name>
</gene>
<reference evidence="2 3" key="1">
    <citation type="journal article" date="2020" name="Cell">
        <title>Large-Scale Comparative Analyses of Tick Genomes Elucidate Their Genetic Diversity and Vector Capacities.</title>
        <authorList>
            <consortium name="Tick Genome and Microbiome Consortium (TIGMIC)"/>
            <person name="Jia N."/>
            <person name="Wang J."/>
            <person name="Shi W."/>
            <person name="Du L."/>
            <person name="Sun Y."/>
            <person name="Zhan W."/>
            <person name="Jiang J.F."/>
            <person name="Wang Q."/>
            <person name="Zhang B."/>
            <person name="Ji P."/>
            <person name="Bell-Sakyi L."/>
            <person name="Cui X.M."/>
            <person name="Yuan T.T."/>
            <person name="Jiang B.G."/>
            <person name="Yang W.F."/>
            <person name="Lam T.T."/>
            <person name="Chang Q.C."/>
            <person name="Ding S.J."/>
            <person name="Wang X.J."/>
            <person name="Zhu J.G."/>
            <person name="Ruan X.D."/>
            <person name="Zhao L."/>
            <person name="Wei J.T."/>
            <person name="Ye R.Z."/>
            <person name="Que T.C."/>
            <person name="Du C.H."/>
            <person name="Zhou Y.H."/>
            <person name="Cheng J.X."/>
            <person name="Dai P.F."/>
            <person name="Guo W.B."/>
            <person name="Han X.H."/>
            <person name="Huang E.J."/>
            <person name="Li L.F."/>
            <person name="Wei W."/>
            <person name="Gao Y.C."/>
            <person name="Liu J.Z."/>
            <person name="Shao H.Z."/>
            <person name="Wang X."/>
            <person name="Wang C.C."/>
            <person name="Yang T.C."/>
            <person name="Huo Q.B."/>
            <person name="Li W."/>
            <person name="Chen H.Y."/>
            <person name="Chen S.E."/>
            <person name="Zhou L.G."/>
            <person name="Ni X.B."/>
            <person name="Tian J.H."/>
            <person name="Sheng Y."/>
            <person name="Liu T."/>
            <person name="Pan Y.S."/>
            <person name="Xia L.Y."/>
            <person name="Li J."/>
            <person name="Zhao F."/>
            <person name="Cao W.C."/>
        </authorList>
    </citation>
    <scope>NUCLEOTIDE SEQUENCE [LARGE SCALE GENOMIC DNA]</scope>
    <source>
        <strain evidence="2">HaeL-2018</strain>
    </source>
</reference>
<accession>A0A9J6H1G4</accession>
<dbReference type="VEuPathDB" id="VectorBase:HLOH_054852"/>
<dbReference type="EMBL" id="JABSTR010000011">
    <property type="protein sequence ID" value="KAH9381469.1"/>
    <property type="molecule type" value="Genomic_DNA"/>
</dbReference>
<dbReference type="InterPro" id="IPR005135">
    <property type="entry name" value="Endo/exonuclease/phosphatase"/>
</dbReference>
<protein>
    <recommendedName>
        <fullName evidence="1">Endonuclease/exonuclease/phosphatase domain-containing protein</fullName>
    </recommendedName>
</protein>
<dbReference type="Pfam" id="PF14529">
    <property type="entry name" value="Exo_endo_phos_2"/>
    <property type="match status" value="1"/>
</dbReference>
<keyword evidence="3" id="KW-1185">Reference proteome</keyword>
<dbReference type="Proteomes" id="UP000821853">
    <property type="component" value="Chromosome 9"/>
</dbReference>
<dbReference type="OrthoDB" id="6513770at2759"/>
<dbReference type="GO" id="GO:0003824">
    <property type="term" value="F:catalytic activity"/>
    <property type="evidence" value="ECO:0007669"/>
    <property type="project" value="InterPro"/>
</dbReference>
<comment type="caution">
    <text evidence="2">The sequence shown here is derived from an EMBL/GenBank/DDBJ whole genome shotgun (WGS) entry which is preliminary data.</text>
</comment>
<name>A0A9J6H1G4_HAELO</name>
<feature type="domain" description="Endonuclease/exonuclease/phosphatase" evidence="1">
    <location>
        <begin position="37"/>
        <end position="117"/>
    </location>
</feature>
<dbReference type="AlphaFoldDB" id="A0A9J6H1G4"/>
<dbReference type="SUPFAM" id="SSF56219">
    <property type="entry name" value="DNase I-like"/>
    <property type="match status" value="1"/>
</dbReference>
<dbReference type="InterPro" id="IPR036691">
    <property type="entry name" value="Endo/exonu/phosph_ase_sf"/>
</dbReference>
<evidence type="ECO:0000313" key="3">
    <source>
        <dbReference type="Proteomes" id="UP000821853"/>
    </source>
</evidence>
<evidence type="ECO:0000259" key="1">
    <source>
        <dbReference type="Pfam" id="PF14529"/>
    </source>
</evidence>
<evidence type="ECO:0000313" key="2">
    <source>
        <dbReference type="EMBL" id="KAH9381469.1"/>
    </source>
</evidence>
<proteinExistence type="predicted"/>
<sequence length="136" mass="14744">MWADDSTLMGRAGKYGRRWDDVGCLIEGGTEKLVQQTEAGDAILDCVKEAKTRPILILGDFNAAHTQWGYKYSSKRGKQLAKALEDHDMMVVNEPGVPTRTGTGTARDTTPDLTLVRGTSMLPGTTPGRTSARTTT</sequence>
<organism evidence="2 3">
    <name type="scientific">Haemaphysalis longicornis</name>
    <name type="common">Bush tick</name>
    <dbReference type="NCBI Taxonomy" id="44386"/>
    <lineage>
        <taxon>Eukaryota</taxon>
        <taxon>Metazoa</taxon>
        <taxon>Ecdysozoa</taxon>
        <taxon>Arthropoda</taxon>
        <taxon>Chelicerata</taxon>
        <taxon>Arachnida</taxon>
        <taxon>Acari</taxon>
        <taxon>Parasitiformes</taxon>
        <taxon>Ixodida</taxon>
        <taxon>Ixodoidea</taxon>
        <taxon>Ixodidae</taxon>
        <taxon>Haemaphysalinae</taxon>
        <taxon>Haemaphysalis</taxon>
    </lineage>
</organism>
<dbReference type="Gene3D" id="3.60.10.10">
    <property type="entry name" value="Endonuclease/exonuclease/phosphatase"/>
    <property type="match status" value="1"/>
</dbReference>